<dbReference type="InterPro" id="IPR007484">
    <property type="entry name" value="Peptidase_M28"/>
</dbReference>
<dbReference type="STRING" id="1267423.SAMN05216290_3268"/>
<dbReference type="InterPro" id="IPR036116">
    <property type="entry name" value="FN3_sf"/>
</dbReference>
<evidence type="ECO:0000256" key="1">
    <source>
        <dbReference type="ARBA" id="ARBA00004613"/>
    </source>
</evidence>
<dbReference type="PANTHER" id="PTHR12147">
    <property type="entry name" value="METALLOPEPTIDASE M28 FAMILY MEMBER"/>
    <property type="match status" value="1"/>
</dbReference>
<dbReference type="InterPro" id="IPR045175">
    <property type="entry name" value="M28_fam"/>
</dbReference>
<dbReference type="InterPro" id="IPR003961">
    <property type="entry name" value="FN3_dom"/>
</dbReference>
<keyword evidence="4" id="KW-0732">Signal</keyword>
<keyword evidence="3" id="KW-0482">Metalloprotease</keyword>
<dbReference type="SUPFAM" id="SSF49265">
    <property type="entry name" value="Fibronectin type III"/>
    <property type="match status" value="1"/>
</dbReference>
<keyword evidence="3" id="KW-0645">Protease</keyword>
<gene>
    <name evidence="6" type="ORF">SAMN05216290_3268</name>
</gene>
<dbReference type="Proteomes" id="UP000199437">
    <property type="component" value="Unassembled WGS sequence"/>
</dbReference>
<dbReference type="SUPFAM" id="SSF53187">
    <property type="entry name" value="Zn-dependent exopeptidases"/>
    <property type="match status" value="1"/>
</dbReference>
<evidence type="ECO:0000313" key="7">
    <source>
        <dbReference type="Proteomes" id="UP000199437"/>
    </source>
</evidence>
<evidence type="ECO:0000256" key="2">
    <source>
        <dbReference type="ARBA" id="ARBA00022525"/>
    </source>
</evidence>
<dbReference type="AlphaFoldDB" id="A0A1I0R8Z3"/>
<dbReference type="SMART" id="SM00060">
    <property type="entry name" value="FN3"/>
    <property type="match status" value="1"/>
</dbReference>
<accession>A0A1I0R8Z3</accession>
<comment type="subcellular location">
    <subcellularLocation>
        <location evidence="1">Secreted</location>
    </subcellularLocation>
</comment>
<keyword evidence="2" id="KW-0964">Secreted</keyword>
<dbReference type="GO" id="GO:0005576">
    <property type="term" value="C:extracellular region"/>
    <property type="evidence" value="ECO:0007669"/>
    <property type="project" value="UniProtKB-SubCell"/>
</dbReference>
<dbReference type="GeneID" id="99987946"/>
<keyword evidence="3" id="KW-0378">Hydrolase</keyword>
<dbReference type="RefSeq" id="WP_090259846.1">
    <property type="nucleotide sequence ID" value="NZ_FOIR01000003.1"/>
</dbReference>
<keyword evidence="7" id="KW-1185">Reference proteome</keyword>
<dbReference type="Gene3D" id="3.40.630.10">
    <property type="entry name" value="Zn peptidases"/>
    <property type="match status" value="1"/>
</dbReference>
<protein>
    <submittedName>
        <fullName evidence="6">Peptidase family M28</fullName>
    </submittedName>
</protein>
<feature type="domain" description="Fibronectin type-III" evidence="5">
    <location>
        <begin position="365"/>
        <end position="444"/>
    </location>
</feature>
<dbReference type="PANTHER" id="PTHR12147:SF26">
    <property type="entry name" value="PEPTIDASE M28 DOMAIN-CONTAINING PROTEIN"/>
    <property type="match status" value="1"/>
</dbReference>
<dbReference type="Gene3D" id="2.60.40.10">
    <property type="entry name" value="Immunoglobulins"/>
    <property type="match status" value="1"/>
</dbReference>
<dbReference type="EMBL" id="FOIR01000003">
    <property type="protein sequence ID" value="SEW37149.1"/>
    <property type="molecule type" value="Genomic_DNA"/>
</dbReference>
<proteinExistence type="predicted"/>
<dbReference type="Pfam" id="PF04389">
    <property type="entry name" value="Peptidase_M28"/>
    <property type="match status" value="1"/>
</dbReference>
<evidence type="ECO:0000313" key="6">
    <source>
        <dbReference type="EMBL" id="SEW37149.1"/>
    </source>
</evidence>
<sequence length="456" mass="50672">MNKLLTTLLGCFLMLMGTNTKAQQAPPQIDTRIYEIIENTSADRIETDIRKLVDFGTRNTFSDTVSETRGIGAARRWIKAEFERISVECGNCLEVFYQKDLVKKGSGSRVPHDAYVVNVVAVLRGTDYPNSYVMMSGDIDSRVSSATDFTSDSPGANDNASGMAGTIEAARVLSKYKFKHSIAFVGLSGEEQGLFGGAGLAKYAQEQNWDIVGVLNNDMIGNIEGVDGVIDNRTFRIFSEPTPANETDRQRGARRFTGGEVDGNSRQLARYIHKQVKTYMPEMNPMMIYRLDRFGRGGHHRPFNDLGFAGVRIMEAHENYNRQHQDLRTENGIAYGDVIEGVNFPYAEKLTSVNAISLAGLAWAPPAPKDVRIGGAVRPSTTLQWEATDDKNIAGYKIYYRLTTSPTWDNFVYVSGVNEHTLEGIVIDNYYFGVAAVGKDGNESAVVFPYQQIRRR</sequence>
<name>A0A1I0R8Z3_9BACT</name>
<evidence type="ECO:0000256" key="4">
    <source>
        <dbReference type="SAM" id="SignalP"/>
    </source>
</evidence>
<feature type="chain" id="PRO_5011617700" evidence="4">
    <location>
        <begin position="23"/>
        <end position="456"/>
    </location>
</feature>
<dbReference type="CDD" id="cd00063">
    <property type="entry name" value="FN3"/>
    <property type="match status" value="1"/>
</dbReference>
<evidence type="ECO:0000256" key="3">
    <source>
        <dbReference type="ARBA" id="ARBA00023049"/>
    </source>
</evidence>
<feature type="signal peptide" evidence="4">
    <location>
        <begin position="1"/>
        <end position="22"/>
    </location>
</feature>
<dbReference type="OrthoDB" id="9787436at2"/>
<dbReference type="GO" id="GO:0008235">
    <property type="term" value="F:metalloexopeptidase activity"/>
    <property type="evidence" value="ECO:0007669"/>
    <property type="project" value="InterPro"/>
</dbReference>
<dbReference type="InterPro" id="IPR013783">
    <property type="entry name" value="Ig-like_fold"/>
</dbReference>
<reference evidence="7" key="1">
    <citation type="submission" date="2016-10" db="EMBL/GenBank/DDBJ databases">
        <authorList>
            <person name="Varghese N."/>
            <person name="Submissions S."/>
        </authorList>
    </citation>
    <scope>NUCLEOTIDE SEQUENCE [LARGE SCALE GENOMIC DNA]</scope>
    <source>
        <strain evidence="7">CGMCC 1.12402</strain>
    </source>
</reference>
<evidence type="ECO:0000259" key="5">
    <source>
        <dbReference type="SMART" id="SM00060"/>
    </source>
</evidence>
<dbReference type="GO" id="GO:0006508">
    <property type="term" value="P:proteolysis"/>
    <property type="evidence" value="ECO:0007669"/>
    <property type="project" value="InterPro"/>
</dbReference>
<organism evidence="6 7">
    <name type="scientific">Roseivirga pacifica</name>
    <dbReference type="NCBI Taxonomy" id="1267423"/>
    <lineage>
        <taxon>Bacteria</taxon>
        <taxon>Pseudomonadati</taxon>
        <taxon>Bacteroidota</taxon>
        <taxon>Cytophagia</taxon>
        <taxon>Cytophagales</taxon>
        <taxon>Roseivirgaceae</taxon>
        <taxon>Roseivirga</taxon>
    </lineage>
</organism>